<dbReference type="EMBL" id="BDGJ01000084">
    <property type="protein sequence ID" value="GAW92522.1"/>
    <property type="molecule type" value="Genomic_DNA"/>
</dbReference>
<protein>
    <submittedName>
        <fullName evidence="1">Uncharacterized protein</fullName>
    </submittedName>
</protein>
<evidence type="ECO:0000313" key="1">
    <source>
        <dbReference type="EMBL" id="GAW92522.1"/>
    </source>
</evidence>
<keyword evidence="2" id="KW-1185">Reference proteome</keyword>
<gene>
    <name evidence="1" type="ORF">KKC1_16760</name>
</gene>
<organism evidence="1 2">
    <name type="scientific">Calderihabitans maritimus</name>
    <dbReference type="NCBI Taxonomy" id="1246530"/>
    <lineage>
        <taxon>Bacteria</taxon>
        <taxon>Bacillati</taxon>
        <taxon>Bacillota</taxon>
        <taxon>Clostridia</taxon>
        <taxon>Neomoorellales</taxon>
        <taxon>Calderihabitantaceae</taxon>
        <taxon>Calderihabitans</taxon>
    </lineage>
</organism>
<name>A0A1Z5HSM0_9FIRM</name>
<dbReference type="AlphaFoldDB" id="A0A1Z5HSM0"/>
<dbReference type="Proteomes" id="UP000197032">
    <property type="component" value="Unassembled WGS sequence"/>
</dbReference>
<evidence type="ECO:0000313" key="2">
    <source>
        <dbReference type="Proteomes" id="UP000197032"/>
    </source>
</evidence>
<comment type="caution">
    <text evidence="1">The sequence shown here is derived from an EMBL/GenBank/DDBJ whole genome shotgun (WGS) entry which is preliminary data.</text>
</comment>
<reference evidence="2" key="1">
    <citation type="journal article" date="2017" name="Appl. Environ. Microbiol.">
        <title>Genomic analysis of Calderihabitans maritimus KKC1, a thermophilic hydrogenogenic carboxydotrophic bacterium isolated from marine sediment.</title>
        <authorList>
            <person name="Omae K."/>
            <person name="Yoneda Y."/>
            <person name="Fukuyama Y."/>
            <person name="Yoshida T."/>
            <person name="Sako Y."/>
        </authorList>
    </citation>
    <scope>NUCLEOTIDE SEQUENCE [LARGE SCALE GENOMIC DNA]</scope>
    <source>
        <strain evidence="2">KKC1</strain>
    </source>
</reference>
<accession>A0A1Z5HSM0</accession>
<proteinExistence type="predicted"/>
<sequence>MKLVEYLNHAFRHDFSSVNRKILTRVLTTGYNDIAKRVILLLHIKLSENLEVY</sequence>